<dbReference type="RefSeq" id="WP_345075361.1">
    <property type="nucleotide sequence ID" value="NZ_BAABCZ010000007.1"/>
</dbReference>
<comment type="caution">
    <text evidence="1">The sequence shown here is derived from an EMBL/GenBank/DDBJ whole genome shotgun (WGS) entry which is preliminary data.</text>
</comment>
<organism evidence="1 2">
    <name type="scientific">Flavivirga amylovorans</name>
    <dbReference type="NCBI Taxonomy" id="870486"/>
    <lineage>
        <taxon>Bacteria</taxon>
        <taxon>Pseudomonadati</taxon>
        <taxon>Bacteroidota</taxon>
        <taxon>Flavobacteriia</taxon>
        <taxon>Flavobacteriales</taxon>
        <taxon>Flavobacteriaceae</taxon>
        <taxon>Flavivirga</taxon>
    </lineage>
</organism>
<protein>
    <submittedName>
        <fullName evidence="1">Uncharacterized protein</fullName>
    </submittedName>
</protein>
<dbReference type="Proteomes" id="UP001176891">
    <property type="component" value="Unassembled WGS sequence"/>
</dbReference>
<proteinExistence type="predicted"/>
<name>A0ABT8X7X5_9FLAO</name>
<evidence type="ECO:0000313" key="1">
    <source>
        <dbReference type="EMBL" id="MDO5989634.1"/>
    </source>
</evidence>
<reference evidence="1" key="1">
    <citation type="submission" date="2023-07" db="EMBL/GenBank/DDBJ databases">
        <title>Two novel species in the genus Flavivirga.</title>
        <authorList>
            <person name="Kwon K."/>
        </authorList>
    </citation>
    <scope>NUCLEOTIDE SEQUENCE</scope>
    <source>
        <strain evidence="1">KACC 14157</strain>
    </source>
</reference>
<sequence length="505" mass="57324">MERTDTRDNYSYNLVVEEFQGTIKKFIYKYPLDRSEDIEFTELGNHVPGNSDKSISGKPPVQVYVDTPLGGGCTKRYVYNVTPCPCVQHIDPNVCTCFVRPNWVYSGGPYISCPANYDYLLLNNPAPNPDLDLDTSVSTSDEFGCIRNSEGYTECPAPEENPNAQTEPGNPLPVIENPNVIAEALDLTNEQRLWLDQLENMNKKWEIGEFLLDYKYTVQYDNAQILARIAIGDWMIDPNYKIDLNESFLSPYKIDLSLITPTPWSPDADKTKIVCIYNKITKSPKFKSLFLDTFGDSENLNVRFRLVDNLASGANAETEANLQRHPVTQEVIGYTGLISINRANLVGRSAYSIARTIIHESLHAYLTVKQYKCGGTSLDILNDTEFGELINLYHSTACALQGDHEFMYDFLVPTISEILKEIRDDFVPANHQVSAESYTHFIDETNPSGSTVAWNWNDFYKYFSQMGLHKSDAFQFEVFPETSPKYQNFLKYNTVGNNDFSKDCN</sequence>
<keyword evidence="2" id="KW-1185">Reference proteome</keyword>
<dbReference type="EMBL" id="JAUOEM010000010">
    <property type="protein sequence ID" value="MDO5989634.1"/>
    <property type="molecule type" value="Genomic_DNA"/>
</dbReference>
<gene>
    <name evidence="1" type="ORF">Q4Q39_19700</name>
</gene>
<accession>A0ABT8X7X5</accession>
<evidence type="ECO:0000313" key="2">
    <source>
        <dbReference type="Proteomes" id="UP001176891"/>
    </source>
</evidence>